<evidence type="ECO:0000256" key="1">
    <source>
        <dbReference type="SAM" id="Phobius"/>
    </source>
</evidence>
<keyword evidence="1" id="KW-0812">Transmembrane</keyword>
<keyword evidence="1" id="KW-1133">Transmembrane helix</keyword>
<feature type="transmembrane region" description="Helical" evidence="1">
    <location>
        <begin position="103"/>
        <end position="120"/>
    </location>
</feature>
<comment type="caution">
    <text evidence="2">The sequence shown here is derived from an EMBL/GenBank/DDBJ whole genome shotgun (WGS) entry which is preliminary data.</text>
</comment>
<proteinExistence type="predicted"/>
<evidence type="ECO:0000313" key="2">
    <source>
        <dbReference type="EMBL" id="MDK4326487.1"/>
    </source>
</evidence>
<evidence type="ECO:0000313" key="3">
    <source>
        <dbReference type="Proteomes" id="UP001226160"/>
    </source>
</evidence>
<sequence>MDNFNVPIFLNLLLLFSVVPSTIIGGVIWLSYLFSRRKVLREEQSASNSKMQRRIDQPQRSYPVWLLLMCGAAAGVFAPIVWLTWAPSYGAQHVPEPPGDYPLWQILGCVVTVAACSIFVSMKLRNTFRGCVLASIAVAAGLAVPMAAVEASEYPDSFIGLGTMVTYIYSAFALFFLNLLVAFVMELKKVRTYGNQVPLIKNGPIHK</sequence>
<keyword evidence="1" id="KW-0472">Membrane</keyword>
<name>A0AAP4BU57_9CORY</name>
<dbReference type="AlphaFoldDB" id="A0AAP4BU57"/>
<feature type="transmembrane region" description="Helical" evidence="1">
    <location>
        <begin position="62"/>
        <end position="83"/>
    </location>
</feature>
<feature type="transmembrane region" description="Helical" evidence="1">
    <location>
        <begin position="12"/>
        <end position="34"/>
    </location>
</feature>
<protein>
    <submittedName>
        <fullName evidence="2">Uncharacterized protein</fullName>
    </submittedName>
</protein>
<reference evidence="2" key="1">
    <citation type="submission" date="2023-05" db="EMBL/GenBank/DDBJ databases">
        <title>Metabolic capabilities are highly conserved among human nasal-associated Corynebacterium species in pangenomic analyses.</title>
        <authorList>
            <person name="Tran T.H."/>
            <person name="Roberts A.Q."/>
            <person name="Escapa I.F."/>
            <person name="Gao W."/>
            <person name="Conlan S."/>
            <person name="Kong H."/>
            <person name="Segre J.A."/>
            <person name="Kelly M.S."/>
            <person name="Lemon K.P."/>
        </authorList>
    </citation>
    <scope>NUCLEOTIDE SEQUENCE</scope>
    <source>
        <strain evidence="2">KPL2654</strain>
    </source>
</reference>
<gene>
    <name evidence="2" type="ORF">QPX54_08225</name>
</gene>
<dbReference type="EMBL" id="JASNVP010000007">
    <property type="protein sequence ID" value="MDK4326487.1"/>
    <property type="molecule type" value="Genomic_DNA"/>
</dbReference>
<dbReference type="Proteomes" id="UP001226160">
    <property type="component" value="Unassembled WGS sequence"/>
</dbReference>
<organism evidence="2 3">
    <name type="scientific">Corynebacterium propinquum</name>
    <dbReference type="NCBI Taxonomy" id="43769"/>
    <lineage>
        <taxon>Bacteria</taxon>
        <taxon>Bacillati</taxon>
        <taxon>Actinomycetota</taxon>
        <taxon>Actinomycetes</taxon>
        <taxon>Mycobacteriales</taxon>
        <taxon>Corynebacteriaceae</taxon>
        <taxon>Corynebacterium</taxon>
    </lineage>
</organism>
<feature type="transmembrane region" description="Helical" evidence="1">
    <location>
        <begin position="127"/>
        <end position="147"/>
    </location>
</feature>
<accession>A0AAP4BU57</accession>
<feature type="transmembrane region" description="Helical" evidence="1">
    <location>
        <begin position="167"/>
        <end position="185"/>
    </location>
</feature>
<dbReference type="RefSeq" id="WP_284589884.1">
    <property type="nucleotide sequence ID" value="NZ_JASNVP010000007.1"/>
</dbReference>